<protein>
    <submittedName>
        <fullName evidence="1">Uncharacterized protein</fullName>
    </submittedName>
</protein>
<proteinExistence type="predicted"/>
<name>A0A4R7S4B0_9BACT</name>
<comment type="caution">
    <text evidence="1">The sequence shown here is derived from an EMBL/GenBank/DDBJ whole genome shotgun (WGS) entry which is preliminary data.</text>
</comment>
<gene>
    <name evidence="1" type="ORF">EI77_01721</name>
</gene>
<dbReference type="AlphaFoldDB" id="A0A4R7S4B0"/>
<dbReference type="RefSeq" id="WP_133794628.1">
    <property type="nucleotide sequence ID" value="NZ_SOCA01000002.1"/>
</dbReference>
<dbReference type="Proteomes" id="UP000295662">
    <property type="component" value="Unassembled WGS sequence"/>
</dbReference>
<evidence type="ECO:0000313" key="2">
    <source>
        <dbReference type="Proteomes" id="UP000295662"/>
    </source>
</evidence>
<keyword evidence="2" id="KW-1185">Reference proteome</keyword>
<dbReference type="GO" id="GO:0043565">
    <property type="term" value="F:sequence-specific DNA binding"/>
    <property type="evidence" value="ECO:0007669"/>
    <property type="project" value="InterPro"/>
</dbReference>
<dbReference type="InterPro" id="IPR010921">
    <property type="entry name" value="Trp_repressor/repl_initiator"/>
</dbReference>
<dbReference type="OrthoDB" id="195611at2"/>
<organism evidence="1 2">
    <name type="scientific">Prosthecobacter fusiformis</name>
    <dbReference type="NCBI Taxonomy" id="48464"/>
    <lineage>
        <taxon>Bacteria</taxon>
        <taxon>Pseudomonadati</taxon>
        <taxon>Verrucomicrobiota</taxon>
        <taxon>Verrucomicrobiia</taxon>
        <taxon>Verrucomicrobiales</taxon>
        <taxon>Verrucomicrobiaceae</taxon>
        <taxon>Prosthecobacter</taxon>
    </lineage>
</organism>
<evidence type="ECO:0000313" key="1">
    <source>
        <dbReference type="EMBL" id="TDU73252.1"/>
    </source>
</evidence>
<accession>A0A4R7S4B0</accession>
<dbReference type="EMBL" id="SOCA01000002">
    <property type="protein sequence ID" value="TDU73252.1"/>
    <property type="molecule type" value="Genomic_DNA"/>
</dbReference>
<dbReference type="SUPFAM" id="SSF48295">
    <property type="entry name" value="TrpR-like"/>
    <property type="match status" value="1"/>
</dbReference>
<sequence>MSVTSMILKTDKRGRVRLPPERREALLAEFDRSGLSLTRFAELAGVRYSTFATWLQQRRNKAGTTSRDQEMDRPEPVCFAQVLVDAGLQPAPALAGALKVLLPGGAQMVITDATQIPLAMQLLSIRQTQLRPWELDSFGYIEATQVFACDWLRALCSAAQALGVRRWTV</sequence>
<reference evidence="1 2" key="1">
    <citation type="submission" date="2019-03" db="EMBL/GenBank/DDBJ databases">
        <title>Genomic Encyclopedia of Archaeal and Bacterial Type Strains, Phase II (KMG-II): from individual species to whole genera.</title>
        <authorList>
            <person name="Goeker M."/>
        </authorList>
    </citation>
    <scope>NUCLEOTIDE SEQUENCE [LARGE SCALE GENOMIC DNA]</scope>
    <source>
        <strain evidence="1 2">ATCC 25309</strain>
    </source>
</reference>